<dbReference type="SUPFAM" id="SSF109604">
    <property type="entry name" value="HD-domain/PDEase-like"/>
    <property type="match status" value="1"/>
</dbReference>
<accession>A0A3E1P021</accession>
<dbReference type="Proteomes" id="UP000261174">
    <property type="component" value="Unassembled WGS sequence"/>
</dbReference>
<name>A0A3E1P021_9BACT</name>
<reference evidence="1 2" key="1">
    <citation type="submission" date="2018-08" db="EMBL/GenBank/DDBJ databases">
        <title>Chitinophaga sp. K20C18050901, a novel bacterium isolated from forest soil.</title>
        <authorList>
            <person name="Wang C."/>
        </authorList>
    </citation>
    <scope>NUCLEOTIDE SEQUENCE [LARGE SCALE GENOMIC DNA]</scope>
    <source>
        <strain evidence="1 2">K20C18050901</strain>
    </source>
</reference>
<evidence type="ECO:0000313" key="2">
    <source>
        <dbReference type="Proteomes" id="UP000261174"/>
    </source>
</evidence>
<dbReference type="EMBL" id="QTJV01000006">
    <property type="protein sequence ID" value="RFM33522.1"/>
    <property type="molecule type" value="Genomic_DNA"/>
</dbReference>
<keyword evidence="2" id="KW-1185">Reference proteome</keyword>
<evidence type="ECO:0000313" key="1">
    <source>
        <dbReference type="EMBL" id="RFM33522.1"/>
    </source>
</evidence>
<dbReference type="Gene3D" id="1.10.3210.10">
    <property type="entry name" value="Hypothetical protein af1432"/>
    <property type="match status" value="1"/>
</dbReference>
<keyword evidence="1" id="KW-0378">Hydrolase</keyword>
<proteinExistence type="predicted"/>
<organism evidence="1 2">
    <name type="scientific">Chitinophaga silvisoli</name>
    <dbReference type="NCBI Taxonomy" id="2291814"/>
    <lineage>
        <taxon>Bacteria</taxon>
        <taxon>Pseudomonadati</taxon>
        <taxon>Bacteroidota</taxon>
        <taxon>Chitinophagia</taxon>
        <taxon>Chitinophagales</taxon>
        <taxon>Chitinophagaceae</taxon>
        <taxon>Chitinophaga</taxon>
    </lineage>
</organism>
<dbReference type="AlphaFoldDB" id="A0A3E1P021"/>
<sequence>MVKHTAALSGYFQLANHNHFTLMTAAWFHDTGHLFGDMESHEERSVELMTKFLQDSIPPLYLNEIQQYIMATKMPVHPMNILEKIICDADTWHLGTEDFPEEDKNVWQELEARRGKTFENKAALSLKFMQQHQFYTSYCVQQLSEGKLKNEAWLRGIL</sequence>
<comment type="caution">
    <text evidence="1">The sequence shown here is derived from an EMBL/GenBank/DDBJ whole genome shotgun (WGS) entry which is preliminary data.</text>
</comment>
<gene>
    <name evidence="1" type="ORF">DXN04_16300</name>
</gene>
<dbReference type="GO" id="GO:0016787">
    <property type="term" value="F:hydrolase activity"/>
    <property type="evidence" value="ECO:0007669"/>
    <property type="project" value="UniProtKB-KW"/>
</dbReference>
<protein>
    <submittedName>
        <fullName evidence="1">Metal-dependent phosphohydrolase</fullName>
    </submittedName>
</protein>